<gene>
    <name evidence="2" type="ORF">HannXRQ_Chr05g0136431</name>
</gene>
<sequence>MLNWVVGVSLDEEKKIGEKNSSVSDKASDGNSSLGKTSGSARVDFVESGKSSMCRGSTSSNVSDERSCSSFSSSINRLAGRSNYRIWKAQMFCLIKSQVLLHIIDAENPFPEDNMIVQYDELVKGWIFGTMSDHVNNFVGQPIRDSEVSLKPEHFEGLRFDFTKGLNKKFSLSHR</sequence>
<feature type="region of interest" description="Disordered" evidence="1">
    <location>
        <begin position="17"/>
        <end position="41"/>
    </location>
</feature>
<dbReference type="AlphaFoldDB" id="A0A251UMS9"/>
<proteinExistence type="predicted"/>
<accession>A0A251UMS9</accession>
<evidence type="ECO:0008006" key="4">
    <source>
        <dbReference type="Google" id="ProtNLM"/>
    </source>
</evidence>
<evidence type="ECO:0000313" key="3">
    <source>
        <dbReference type="Proteomes" id="UP000215914"/>
    </source>
</evidence>
<reference evidence="3" key="1">
    <citation type="journal article" date="2017" name="Nature">
        <title>The sunflower genome provides insights into oil metabolism, flowering and Asterid evolution.</title>
        <authorList>
            <person name="Badouin H."/>
            <person name="Gouzy J."/>
            <person name="Grassa C.J."/>
            <person name="Murat F."/>
            <person name="Staton S.E."/>
            <person name="Cottret L."/>
            <person name="Lelandais-Briere C."/>
            <person name="Owens G.L."/>
            <person name="Carrere S."/>
            <person name="Mayjonade B."/>
            <person name="Legrand L."/>
            <person name="Gill N."/>
            <person name="Kane N.C."/>
            <person name="Bowers J.E."/>
            <person name="Hubner S."/>
            <person name="Bellec A."/>
            <person name="Berard A."/>
            <person name="Berges H."/>
            <person name="Blanchet N."/>
            <person name="Boniface M.C."/>
            <person name="Brunel D."/>
            <person name="Catrice O."/>
            <person name="Chaidir N."/>
            <person name="Claudel C."/>
            <person name="Donnadieu C."/>
            <person name="Faraut T."/>
            <person name="Fievet G."/>
            <person name="Helmstetter N."/>
            <person name="King M."/>
            <person name="Knapp S.J."/>
            <person name="Lai Z."/>
            <person name="Le Paslier M.C."/>
            <person name="Lippi Y."/>
            <person name="Lorenzon L."/>
            <person name="Mandel J.R."/>
            <person name="Marage G."/>
            <person name="Marchand G."/>
            <person name="Marquand E."/>
            <person name="Bret-Mestries E."/>
            <person name="Morien E."/>
            <person name="Nambeesan S."/>
            <person name="Nguyen T."/>
            <person name="Pegot-Espagnet P."/>
            <person name="Pouilly N."/>
            <person name="Raftis F."/>
            <person name="Sallet E."/>
            <person name="Schiex T."/>
            <person name="Thomas J."/>
            <person name="Vandecasteele C."/>
            <person name="Vares D."/>
            <person name="Vear F."/>
            <person name="Vautrin S."/>
            <person name="Crespi M."/>
            <person name="Mangin B."/>
            <person name="Burke J.M."/>
            <person name="Salse J."/>
            <person name="Munos S."/>
            <person name="Vincourt P."/>
            <person name="Rieseberg L.H."/>
            <person name="Langlade N.B."/>
        </authorList>
    </citation>
    <scope>NUCLEOTIDE SEQUENCE [LARGE SCALE GENOMIC DNA]</scope>
    <source>
        <strain evidence="3">cv. SF193</strain>
    </source>
</reference>
<evidence type="ECO:0000256" key="1">
    <source>
        <dbReference type="SAM" id="MobiDB-lite"/>
    </source>
</evidence>
<feature type="compositionally biased region" description="Polar residues" evidence="1">
    <location>
        <begin position="19"/>
        <end position="40"/>
    </location>
</feature>
<dbReference type="EMBL" id="CM007894">
    <property type="protein sequence ID" value="OTG24414.1"/>
    <property type="molecule type" value="Genomic_DNA"/>
</dbReference>
<evidence type="ECO:0000313" key="2">
    <source>
        <dbReference type="EMBL" id="OTG24414.1"/>
    </source>
</evidence>
<dbReference type="InParanoid" id="A0A251UMS9"/>
<protein>
    <recommendedName>
        <fullName evidence="4">Gag-polypeptide of LTR copia-type</fullName>
    </recommendedName>
</protein>
<keyword evidence="3" id="KW-1185">Reference proteome</keyword>
<name>A0A251UMS9_HELAN</name>
<dbReference type="Proteomes" id="UP000215914">
    <property type="component" value="Chromosome 5"/>
</dbReference>
<organism evidence="2 3">
    <name type="scientific">Helianthus annuus</name>
    <name type="common">Common sunflower</name>
    <dbReference type="NCBI Taxonomy" id="4232"/>
    <lineage>
        <taxon>Eukaryota</taxon>
        <taxon>Viridiplantae</taxon>
        <taxon>Streptophyta</taxon>
        <taxon>Embryophyta</taxon>
        <taxon>Tracheophyta</taxon>
        <taxon>Spermatophyta</taxon>
        <taxon>Magnoliopsida</taxon>
        <taxon>eudicotyledons</taxon>
        <taxon>Gunneridae</taxon>
        <taxon>Pentapetalae</taxon>
        <taxon>asterids</taxon>
        <taxon>campanulids</taxon>
        <taxon>Asterales</taxon>
        <taxon>Asteraceae</taxon>
        <taxon>Asteroideae</taxon>
        <taxon>Heliantheae alliance</taxon>
        <taxon>Heliantheae</taxon>
        <taxon>Helianthus</taxon>
    </lineage>
</organism>